<protein>
    <recommendedName>
        <fullName evidence="1">ApeA N-terminal domain-containing protein</fullName>
    </recommendedName>
</protein>
<dbReference type="InterPro" id="IPR041223">
    <property type="entry name" value="ApeA_NTD"/>
</dbReference>
<gene>
    <name evidence="2" type="ORF">BECKUNK1418G_GA0071005_10094</name>
    <name evidence="3" type="ORF">BECKUNK1418H_GA0071006_10244</name>
</gene>
<name>A0A451AVP7_9GAMM</name>
<evidence type="ECO:0000259" key="1">
    <source>
        <dbReference type="Pfam" id="PF18862"/>
    </source>
</evidence>
<accession>A0A451AVP7</accession>
<evidence type="ECO:0000313" key="2">
    <source>
        <dbReference type="EMBL" id="VFK59806.1"/>
    </source>
</evidence>
<proteinExistence type="predicted"/>
<dbReference type="AlphaFoldDB" id="A0A451AVP7"/>
<feature type="domain" description="ApeA N-terminal" evidence="1">
    <location>
        <begin position="9"/>
        <end position="298"/>
    </location>
</feature>
<reference evidence="3" key="1">
    <citation type="submission" date="2019-02" db="EMBL/GenBank/DDBJ databases">
        <authorList>
            <person name="Gruber-Vodicka R. H."/>
            <person name="Seah K. B. B."/>
        </authorList>
    </citation>
    <scope>NUCLEOTIDE SEQUENCE</scope>
    <source>
        <strain evidence="3">BECK_BY19</strain>
        <strain evidence="2">BECK_BY8</strain>
    </source>
</reference>
<dbReference type="EMBL" id="CAADFZ010000009">
    <property type="protein sequence ID" value="VFK59806.1"/>
    <property type="molecule type" value="Genomic_DNA"/>
</dbReference>
<sequence length="443" mass="50294">MTELFSKKRWTGEFFPPDAYEKRFCGEIQYSPEEGVVFSYAITGRDVPAATDVLHGVLSSGDKCTLVGEFRPYGGPGFCERSDLVTGHTTLHGKAGFWYLAIGDFLVHDERFADIDFSLTNLQEFFYSGKNSVAYSEKPIYSVKTPFGRMEVGNTATFSLLYSDITSQIYTEDSAALDELIRAFEEIRAKYPESFFKFKEDIAYRIFLEFSPALTIRDAYEHVMSFSNLFALLIYSPVHPESIHLRKPGPDGRSIRIELYPSMVLDPRTIKLSAQNHHHYWMPITQSTVPLDAIVSAWLRSTHNHSPIVSGIQHETGFRTAHTAHGEIVLYATQLESIAHDAGQKDKKYQYPLESYASQRLRDRLMKTFEKSSLEETAVAIGGLRNEIAHAKRPKHWLTMLSLRQLIRIAQYLQLTIIGYLLTDIGVPVDAIVKYQGRYSPAT</sequence>
<dbReference type="Pfam" id="PF18862">
    <property type="entry name" value="ApeA_NTD1"/>
    <property type="match status" value="1"/>
</dbReference>
<dbReference type="EMBL" id="CAADGD010000024">
    <property type="protein sequence ID" value="VFK70105.1"/>
    <property type="molecule type" value="Genomic_DNA"/>
</dbReference>
<evidence type="ECO:0000313" key="3">
    <source>
        <dbReference type="EMBL" id="VFK70105.1"/>
    </source>
</evidence>
<organism evidence="3">
    <name type="scientific">Candidatus Kentrum sp. UNK</name>
    <dbReference type="NCBI Taxonomy" id="2126344"/>
    <lineage>
        <taxon>Bacteria</taxon>
        <taxon>Pseudomonadati</taxon>
        <taxon>Pseudomonadota</taxon>
        <taxon>Gammaproteobacteria</taxon>
        <taxon>Candidatus Kentrum</taxon>
    </lineage>
</organism>